<organism evidence="2">
    <name type="scientific">Trypanosoma vivax (strain Y486)</name>
    <dbReference type="NCBI Taxonomy" id="1055687"/>
    <lineage>
        <taxon>Eukaryota</taxon>
        <taxon>Discoba</taxon>
        <taxon>Euglenozoa</taxon>
        <taxon>Kinetoplastea</taxon>
        <taxon>Metakinetoplastina</taxon>
        <taxon>Trypanosomatida</taxon>
        <taxon>Trypanosomatidae</taxon>
        <taxon>Trypanosoma</taxon>
        <taxon>Duttonella</taxon>
    </lineage>
</organism>
<sequence>MRHRGAVRQKKGDENNSLAERPRKRISFNCDGNKVRFVKPPPRALNHLFWFTEVTSVVKRGLTIEVEPNIHVEVSVDCRLQLTSMASKPSSSTHNLLVHNAPGNQQRGSNSIVGSNNGEGQGRVSLQICCEHTLGLTYTNMKWFTIASVCAGQLEKIRVVLPAGCYTLRCVGPRPLQLFAQAWEIESKLK</sequence>
<evidence type="ECO:0000256" key="1">
    <source>
        <dbReference type="SAM" id="MobiDB-lite"/>
    </source>
</evidence>
<dbReference type="AlphaFoldDB" id="G0UC25"/>
<dbReference type="VEuPathDB" id="TriTrypDB:TvY486_1108570"/>
<accession>G0UC25</accession>
<dbReference type="EMBL" id="HE573027">
    <property type="protein sequence ID" value="CCC53373.1"/>
    <property type="molecule type" value="Genomic_DNA"/>
</dbReference>
<name>G0UC25_TRYVY</name>
<proteinExistence type="predicted"/>
<feature type="region of interest" description="Disordered" evidence="1">
    <location>
        <begin position="1"/>
        <end position="21"/>
    </location>
</feature>
<protein>
    <submittedName>
        <fullName evidence="2">Uncharacterized protein</fullName>
    </submittedName>
</protein>
<evidence type="ECO:0000313" key="2">
    <source>
        <dbReference type="EMBL" id="CCC53373.1"/>
    </source>
</evidence>
<gene>
    <name evidence="2" type="ORF">TVY486_1108570</name>
</gene>
<reference evidence="2" key="1">
    <citation type="journal article" date="2012" name="Proc. Natl. Acad. Sci. U.S.A.">
        <title>Antigenic diversity is generated by distinct evolutionary mechanisms in African trypanosome species.</title>
        <authorList>
            <person name="Jackson A.P."/>
            <person name="Berry A."/>
            <person name="Aslett M."/>
            <person name="Allison H.C."/>
            <person name="Burton P."/>
            <person name="Vavrova-Anderson J."/>
            <person name="Brown R."/>
            <person name="Browne H."/>
            <person name="Corton N."/>
            <person name="Hauser H."/>
            <person name="Gamble J."/>
            <person name="Gilderthorp R."/>
            <person name="Marcello L."/>
            <person name="McQuillan J."/>
            <person name="Otto T.D."/>
            <person name="Quail M.A."/>
            <person name="Sanders M.J."/>
            <person name="van Tonder A."/>
            <person name="Ginger M.L."/>
            <person name="Field M.C."/>
            <person name="Barry J.D."/>
            <person name="Hertz-Fowler C."/>
            <person name="Berriman M."/>
        </authorList>
    </citation>
    <scope>NUCLEOTIDE SEQUENCE</scope>
    <source>
        <strain evidence="2">Y486</strain>
    </source>
</reference>